<evidence type="ECO:0000256" key="1">
    <source>
        <dbReference type="ARBA" id="ARBA00010641"/>
    </source>
</evidence>
<evidence type="ECO:0000313" key="9">
    <source>
        <dbReference type="Proteomes" id="UP000515511"/>
    </source>
</evidence>
<keyword evidence="5" id="KW-0804">Transcription</keyword>
<dbReference type="Pfam" id="PF04542">
    <property type="entry name" value="Sigma70_r2"/>
    <property type="match status" value="1"/>
</dbReference>
<dbReference type="SUPFAM" id="SSF88659">
    <property type="entry name" value="Sigma3 and sigma4 domains of RNA polymerase sigma factors"/>
    <property type="match status" value="1"/>
</dbReference>
<keyword evidence="4" id="KW-0238">DNA-binding</keyword>
<dbReference type="NCBIfam" id="TIGR02937">
    <property type="entry name" value="sigma70-ECF"/>
    <property type="match status" value="1"/>
</dbReference>
<accession>A0A7G6YEH4</accession>
<gene>
    <name evidence="8" type="ORF">F1C12_18385</name>
</gene>
<name>A0A7G6YEH4_9MICO</name>
<proteinExistence type="inferred from homology"/>
<dbReference type="InterPro" id="IPR013325">
    <property type="entry name" value="RNA_pol_sigma_r2"/>
</dbReference>
<dbReference type="InterPro" id="IPR014284">
    <property type="entry name" value="RNA_pol_sigma-70_dom"/>
</dbReference>
<dbReference type="PANTHER" id="PTHR43133:SF8">
    <property type="entry name" value="RNA POLYMERASE SIGMA FACTOR HI_1459-RELATED"/>
    <property type="match status" value="1"/>
</dbReference>
<evidence type="ECO:0000256" key="3">
    <source>
        <dbReference type="ARBA" id="ARBA00023082"/>
    </source>
</evidence>
<dbReference type="AlphaFoldDB" id="A0A7G6YEH4"/>
<dbReference type="InterPro" id="IPR039425">
    <property type="entry name" value="RNA_pol_sigma-70-like"/>
</dbReference>
<evidence type="ECO:0000259" key="6">
    <source>
        <dbReference type="Pfam" id="PF04542"/>
    </source>
</evidence>
<evidence type="ECO:0000256" key="4">
    <source>
        <dbReference type="ARBA" id="ARBA00023125"/>
    </source>
</evidence>
<dbReference type="EMBL" id="CP043641">
    <property type="protein sequence ID" value="QNE36889.1"/>
    <property type="molecule type" value="Genomic_DNA"/>
</dbReference>
<dbReference type="InterPro" id="IPR036388">
    <property type="entry name" value="WH-like_DNA-bd_sf"/>
</dbReference>
<dbReference type="Pfam" id="PF08281">
    <property type="entry name" value="Sigma70_r4_2"/>
    <property type="match status" value="1"/>
</dbReference>
<dbReference type="Gene3D" id="1.10.1740.10">
    <property type="match status" value="1"/>
</dbReference>
<dbReference type="InterPro" id="IPR007627">
    <property type="entry name" value="RNA_pol_sigma70_r2"/>
</dbReference>
<dbReference type="GO" id="GO:0006352">
    <property type="term" value="P:DNA-templated transcription initiation"/>
    <property type="evidence" value="ECO:0007669"/>
    <property type="project" value="InterPro"/>
</dbReference>
<dbReference type="Proteomes" id="UP000515511">
    <property type="component" value="Chromosome"/>
</dbReference>
<comment type="similarity">
    <text evidence="1">Belongs to the sigma-70 factor family. ECF subfamily.</text>
</comment>
<evidence type="ECO:0000259" key="7">
    <source>
        <dbReference type="Pfam" id="PF08281"/>
    </source>
</evidence>
<keyword evidence="2" id="KW-0805">Transcription regulation</keyword>
<dbReference type="PANTHER" id="PTHR43133">
    <property type="entry name" value="RNA POLYMERASE ECF-TYPE SIGMA FACTO"/>
    <property type="match status" value="1"/>
</dbReference>
<feature type="domain" description="RNA polymerase sigma factor 70 region 4 type 2" evidence="7">
    <location>
        <begin position="122"/>
        <end position="171"/>
    </location>
</feature>
<dbReference type="KEGG" id="lse:F1C12_18385"/>
<dbReference type="InterPro" id="IPR013324">
    <property type="entry name" value="RNA_pol_sigma_r3/r4-like"/>
</dbReference>
<evidence type="ECO:0000256" key="5">
    <source>
        <dbReference type="ARBA" id="ARBA00023163"/>
    </source>
</evidence>
<evidence type="ECO:0000313" key="8">
    <source>
        <dbReference type="EMBL" id="QNE36889.1"/>
    </source>
</evidence>
<dbReference type="RefSeq" id="WP_185276315.1">
    <property type="nucleotide sequence ID" value="NZ_CP043641.1"/>
</dbReference>
<dbReference type="SUPFAM" id="SSF88946">
    <property type="entry name" value="Sigma2 domain of RNA polymerase sigma factors"/>
    <property type="match status" value="1"/>
</dbReference>
<reference evidence="9" key="1">
    <citation type="submission" date="2019-09" db="EMBL/GenBank/DDBJ databases">
        <title>Antimicrobial potential of Antarctic Bacteria.</title>
        <authorList>
            <person name="Benaud N."/>
            <person name="Edwards R.J."/>
            <person name="Ferrari B.C."/>
        </authorList>
    </citation>
    <scope>NUCLEOTIDE SEQUENCE [LARGE SCALE GENOMIC DNA]</scope>
    <source>
        <strain evidence="9">INR9</strain>
    </source>
</reference>
<protein>
    <submittedName>
        <fullName evidence="8">Sigma-70 family RNA polymerase sigma factor</fullName>
    </submittedName>
</protein>
<evidence type="ECO:0000256" key="2">
    <source>
        <dbReference type="ARBA" id="ARBA00023015"/>
    </source>
</evidence>
<sequence>MRPHADTAVDDDLVARSRGGDNASFAELWRRHSDAGRRFAAGVTSAFDPDDLVSEAFARIYRALRNGNGPVRGFRAYLYTTIRNAAAGWGSARHEIAVEDPGEYSDERWSDDLHDGVWERSRVAAVLSALPERWRNALWYSEVEQLTSTEVAGVLGISPNAAAALTYRAREGLRRAWDAQAAA</sequence>
<dbReference type="GO" id="GO:0003677">
    <property type="term" value="F:DNA binding"/>
    <property type="evidence" value="ECO:0007669"/>
    <property type="project" value="UniProtKB-KW"/>
</dbReference>
<organism evidence="8 9">
    <name type="scientific">Leifsonia shinshuensis</name>
    <dbReference type="NCBI Taxonomy" id="150026"/>
    <lineage>
        <taxon>Bacteria</taxon>
        <taxon>Bacillati</taxon>
        <taxon>Actinomycetota</taxon>
        <taxon>Actinomycetes</taxon>
        <taxon>Micrococcales</taxon>
        <taxon>Microbacteriaceae</taxon>
        <taxon>Leifsonia</taxon>
    </lineage>
</organism>
<dbReference type="InterPro" id="IPR013249">
    <property type="entry name" value="RNA_pol_sigma70_r4_t2"/>
</dbReference>
<keyword evidence="3" id="KW-0731">Sigma factor</keyword>
<feature type="domain" description="RNA polymerase sigma-70 region 2" evidence="6">
    <location>
        <begin position="29"/>
        <end position="86"/>
    </location>
</feature>
<dbReference type="GO" id="GO:0016987">
    <property type="term" value="F:sigma factor activity"/>
    <property type="evidence" value="ECO:0007669"/>
    <property type="project" value="UniProtKB-KW"/>
</dbReference>
<dbReference type="Gene3D" id="1.10.10.10">
    <property type="entry name" value="Winged helix-like DNA-binding domain superfamily/Winged helix DNA-binding domain"/>
    <property type="match status" value="1"/>
</dbReference>